<sequence length="424" mass="47026">MPEIMPFAGLLYSPALLEDASSLICPPYDVIPPALQDELYQRSEVNAVRLELPKEADPYAAAAGRIAEWLQSGALRVDDSPALYPYFQTFTDPTGREFMRSGFFAAMRLSDFTEKRVLPHEKTLSGPKADRLNLYRRTRTNISPVFGIYADEAGTADLLMKEYAEAHQPVLDAMLQGVRNRMWRIDEPALLKRLQGCLSERTVYIADGHHRYETGLNYRNERASANPGHTGDEPYNFILTYLANMYDEGLVVFPIHRLLHGIEGFDAAAFSGRLAEYFTVTELEGREALDAFLDAESSNYAYGVVLPDKVLGVVLAAEPDQVLDPSCPDALRRLGLVVLHDLVLGRLLGIGAEALAAQKNVVYRKDEDEVFRAVGAGEAQVGFVVKPTTVRQVIDVSEGGDVMPQKSTFFYPKIMTGLVFHSLG</sequence>
<reference evidence="1 2" key="1">
    <citation type="submission" date="2016-03" db="EMBL/GenBank/DDBJ databases">
        <title>Speciation and ecological success in dimly lit waters: horizontal gene transfer in a green sulfur bacteria bloom unveiled by metagenomic assembly.</title>
        <authorList>
            <person name="Llorens-Mares T."/>
            <person name="Liu Z."/>
            <person name="Allen L.Z."/>
            <person name="Rusch D.B."/>
            <person name="Craig M.T."/>
            <person name="Dupont C.L."/>
            <person name="Bryant D.A."/>
            <person name="Casamayor E.O."/>
        </authorList>
    </citation>
    <scope>NUCLEOTIDE SEQUENCE [LARGE SCALE GENOMIC DNA]</scope>
    <source>
        <strain evidence="1">CIII</strain>
    </source>
</reference>
<dbReference type="PIRSF" id="PIRSF033563">
    <property type="entry name" value="UCP033563"/>
    <property type="match status" value="1"/>
</dbReference>
<dbReference type="PANTHER" id="PTHR36454:SF1">
    <property type="entry name" value="DUF1015 DOMAIN-CONTAINING PROTEIN"/>
    <property type="match status" value="1"/>
</dbReference>
<dbReference type="InterPro" id="IPR008323">
    <property type="entry name" value="UCP033563"/>
</dbReference>
<proteinExistence type="predicted"/>
<dbReference type="Proteomes" id="UP000076481">
    <property type="component" value="Unassembled WGS sequence"/>
</dbReference>
<accession>A0A165MAF5</accession>
<dbReference type="EMBL" id="LVWG01000016">
    <property type="protein sequence ID" value="KZK75010.1"/>
    <property type="molecule type" value="Genomic_DNA"/>
</dbReference>
<comment type="caution">
    <text evidence="1">The sequence shown here is derived from an EMBL/GenBank/DDBJ whole genome shotgun (WGS) entry which is preliminary data.</text>
</comment>
<gene>
    <name evidence="1" type="ORF">A3K90_00615</name>
</gene>
<evidence type="ECO:0000313" key="2">
    <source>
        <dbReference type="Proteomes" id="UP000076481"/>
    </source>
</evidence>
<dbReference type="RefSeq" id="WP_303680956.1">
    <property type="nucleotide sequence ID" value="NZ_LVWG01000016.1"/>
</dbReference>
<organism evidence="1 2">
    <name type="scientific">Pelodictyon luteolum</name>
    <dbReference type="NCBI Taxonomy" id="1100"/>
    <lineage>
        <taxon>Bacteria</taxon>
        <taxon>Pseudomonadati</taxon>
        <taxon>Chlorobiota</taxon>
        <taxon>Chlorobiia</taxon>
        <taxon>Chlorobiales</taxon>
        <taxon>Chlorobiaceae</taxon>
        <taxon>Chlorobium/Pelodictyon group</taxon>
        <taxon>Pelodictyon</taxon>
    </lineage>
</organism>
<dbReference type="Pfam" id="PF06245">
    <property type="entry name" value="DUF1015"/>
    <property type="match status" value="1"/>
</dbReference>
<evidence type="ECO:0000313" key="1">
    <source>
        <dbReference type="EMBL" id="KZK75010.1"/>
    </source>
</evidence>
<protein>
    <recommendedName>
        <fullName evidence="3">DUF1015 domain-containing protein</fullName>
    </recommendedName>
</protein>
<dbReference type="PANTHER" id="PTHR36454">
    <property type="entry name" value="LMO2823 PROTEIN"/>
    <property type="match status" value="1"/>
</dbReference>
<evidence type="ECO:0008006" key="3">
    <source>
        <dbReference type="Google" id="ProtNLM"/>
    </source>
</evidence>
<dbReference type="AlphaFoldDB" id="A0A165MAF5"/>
<name>A0A165MAF5_PELLU</name>